<name>A0ABQ4BV03_9ACTN</name>
<protein>
    <recommendedName>
        <fullName evidence="3">Transposase</fullName>
    </recommendedName>
</protein>
<sequence>MIRGLSASANRQIAAFERANGFRAGEVAHSFRRWSISVRRPPDDRFWRWTDEHPDAGCSRDPHVRTTLERATWALRRKARRELREAMRPLDDHYLSRTVHNPFVRRDIPWWWSRIEL</sequence>
<evidence type="ECO:0008006" key="3">
    <source>
        <dbReference type="Google" id="ProtNLM"/>
    </source>
</evidence>
<evidence type="ECO:0000313" key="1">
    <source>
        <dbReference type="EMBL" id="GIF54354.1"/>
    </source>
</evidence>
<comment type="caution">
    <text evidence="1">The sequence shown here is derived from an EMBL/GenBank/DDBJ whole genome shotgun (WGS) entry which is preliminary data.</text>
</comment>
<dbReference type="Proteomes" id="UP000624325">
    <property type="component" value="Unassembled WGS sequence"/>
</dbReference>
<organism evidence="1 2">
    <name type="scientific">Asanoa iriomotensis</name>
    <dbReference type="NCBI Taxonomy" id="234613"/>
    <lineage>
        <taxon>Bacteria</taxon>
        <taxon>Bacillati</taxon>
        <taxon>Actinomycetota</taxon>
        <taxon>Actinomycetes</taxon>
        <taxon>Micromonosporales</taxon>
        <taxon>Micromonosporaceae</taxon>
        <taxon>Asanoa</taxon>
    </lineage>
</organism>
<accession>A0ABQ4BV03</accession>
<reference evidence="1 2" key="1">
    <citation type="submission" date="2021-01" db="EMBL/GenBank/DDBJ databases">
        <title>Whole genome shotgun sequence of Asanoa iriomotensis NBRC 100142.</title>
        <authorList>
            <person name="Komaki H."/>
            <person name="Tamura T."/>
        </authorList>
    </citation>
    <scope>NUCLEOTIDE SEQUENCE [LARGE SCALE GENOMIC DNA]</scope>
    <source>
        <strain evidence="1 2">NBRC 100142</strain>
    </source>
</reference>
<proteinExistence type="predicted"/>
<evidence type="ECO:0000313" key="2">
    <source>
        <dbReference type="Proteomes" id="UP000624325"/>
    </source>
</evidence>
<dbReference type="EMBL" id="BONC01000002">
    <property type="protein sequence ID" value="GIF54354.1"/>
    <property type="molecule type" value="Genomic_DNA"/>
</dbReference>
<gene>
    <name evidence="1" type="ORF">Air01nite_04490</name>
</gene>
<keyword evidence="2" id="KW-1185">Reference proteome</keyword>